<sequence length="61" mass="6908">MTVRPPHVRIAATQTFAILVLDMHSSLWRTWHLLAAETLFWGVTLALLLEDDVAMLAVMFS</sequence>
<evidence type="ECO:0000313" key="4">
    <source>
        <dbReference type="Proteomes" id="UP000536746"/>
    </source>
</evidence>
<protein>
    <submittedName>
        <fullName evidence="2">Uncharacterized protein</fullName>
    </submittedName>
</protein>
<accession>A0A246WQU6</accession>
<dbReference type="Proteomes" id="UP000536746">
    <property type="component" value="Unassembled WGS sequence"/>
</dbReference>
<dbReference type="OrthoDB" id="8722097at2"/>
<dbReference type="AlphaFoldDB" id="A0A246WQU6"/>
<dbReference type="EMBL" id="JABFMT010000010">
    <property type="protein sequence ID" value="NUU02272.1"/>
    <property type="molecule type" value="Genomic_DNA"/>
</dbReference>
<evidence type="ECO:0000313" key="3">
    <source>
        <dbReference type="Proteomes" id="UP000197596"/>
    </source>
</evidence>
<proteinExistence type="predicted"/>
<comment type="caution">
    <text evidence="2">The sequence shown here is derived from an EMBL/GenBank/DDBJ whole genome shotgun (WGS) entry which is preliminary data.</text>
</comment>
<reference evidence="1 4" key="2">
    <citation type="journal article" date="2020" name="Front. Plant Sci.">
        <title>Isolation of Rhizosphere Bacteria That Improve Quality and Water Stress Tolerance in Greenhouse Ornamentals.</title>
        <authorList>
            <person name="Nordstedt N.P."/>
            <person name="Jones M.L."/>
        </authorList>
    </citation>
    <scope>NUCLEOTIDE SEQUENCE [LARGE SCALE GENOMIC DNA]</scope>
    <source>
        <strain evidence="1 4">C6C2</strain>
    </source>
</reference>
<name>A0A246WQU6_9BURK</name>
<keyword evidence="4" id="KW-1185">Reference proteome</keyword>
<dbReference type="EMBL" id="NJGU01000006">
    <property type="protein sequence ID" value="OWY28748.1"/>
    <property type="molecule type" value="Genomic_DNA"/>
</dbReference>
<dbReference type="Proteomes" id="UP000197596">
    <property type="component" value="Unassembled WGS sequence"/>
</dbReference>
<reference evidence="2 3" key="1">
    <citation type="submission" date="2017-06" db="EMBL/GenBank/DDBJ databases">
        <title>Herbaspirillum phytohormonus sp. nov., isolated from the root nodule of Robinia pseudoacacia in lead-zinc mine.</title>
        <authorList>
            <person name="Fan M."/>
            <person name="Lin Y."/>
        </authorList>
    </citation>
    <scope>NUCLEOTIDE SEQUENCE [LARGE SCALE GENOMIC DNA]</scope>
    <source>
        <strain evidence="2 3">HZ10</strain>
    </source>
</reference>
<organism evidence="2 3">
    <name type="scientific">Herbaspirillum robiniae</name>
    <dbReference type="NCBI Taxonomy" id="2014887"/>
    <lineage>
        <taxon>Bacteria</taxon>
        <taxon>Pseudomonadati</taxon>
        <taxon>Pseudomonadota</taxon>
        <taxon>Betaproteobacteria</taxon>
        <taxon>Burkholderiales</taxon>
        <taxon>Oxalobacteraceae</taxon>
        <taxon>Herbaspirillum</taxon>
    </lineage>
</organism>
<evidence type="ECO:0000313" key="2">
    <source>
        <dbReference type="EMBL" id="OWY28748.1"/>
    </source>
</evidence>
<gene>
    <name evidence="2" type="ORF">CEJ42_12245</name>
    <name evidence="1" type="ORF">HNO84_11740</name>
</gene>
<evidence type="ECO:0000313" key="1">
    <source>
        <dbReference type="EMBL" id="NUU02272.1"/>
    </source>
</evidence>